<protein>
    <submittedName>
        <fullName evidence="1">Uncharacterized protein</fullName>
    </submittedName>
</protein>
<sequence>METLRRSSRWRGGAILFSIVFTAVGAYALSGSEAVTDDELDAIAEKAAFSPLPAVGGATSFPASPDSTIEFGSLQPSYSHVDFSLRGPLGRLNLTRFASGPKGAWQVAQPARKLGSPFGFIEGPAPTPRMQWWHSLHSYILEKTETRTGAACTPESPGVDCQTKHWDVFGGGAGVMTSFFACEETNCFGSNSSEQSLKVQKVGEQLIVHAADGRYYYEPVDRRDINVGWGTTNFNRTWERAWYLSYIESRQYDAAACSEQGKEDAGSDVVGSCHRRVARLYYEIPDECGGDEGELTDVTVGADFPMLRSAVAGTGSQLVFRYQSLPSRASSLLGGKTHECVLASVDVVGRDGAVEAEAVTYQYLDGMAGILTEARWPDQPGNTVTGAVLEYAYQLDGGQLPAPAHSVWEVKRNGVSVVRQYLADAGYVLRDTHAYGGSDLKSTHFVGAENNGCWPGSFSNDPNSSCRTQAQFVRTDSPQFGDGTGTAAGSVYRWHDLSVAGEKPRGDQGPRLFHSFASASCGFQCIAMESPLIPSNENRWTWGWIDAPWHGGAVDVPRTAQGANGAYTVYETALAWPSNADAGAYLPPAELRRAYLGAADSDGGVPLLTHEYTYTYGGAERPAARRAFEQLVETESTPSAFAEESPSLKATTRRNYDPRTNRLRSVIQSGQTLKFNPVSNAWGRVSRAVGIFYDTSDVCSGGGRTSRGACVQSQGLVKSRTIRRLRVAPIPMRLLLFMTIGPIMNSGTGPAI</sequence>
<dbReference type="KEGG" id="mym:A176_003539"/>
<reference evidence="1 2" key="1">
    <citation type="journal article" date="2016" name="PLoS ONE">
        <title>Complete Genome Sequence and Comparative Genomics of a Novel Myxobacterium Myxococcus hansupus.</title>
        <authorList>
            <person name="Sharma G."/>
            <person name="Narwani T."/>
            <person name="Subramanian S."/>
        </authorList>
    </citation>
    <scope>NUCLEOTIDE SEQUENCE [LARGE SCALE GENOMIC DNA]</scope>
    <source>
        <strain evidence="2">mixupus</strain>
    </source>
</reference>
<evidence type="ECO:0000313" key="2">
    <source>
        <dbReference type="Proteomes" id="UP000009026"/>
    </source>
</evidence>
<dbReference type="PATRIC" id="fig|1297742.4.peg.3572"/>
<dbReference type="AlphaFoldDB" id="A0A0H4XEQ2"/>
<dbReference type="STRING" id="1297742.A176_003539"/>
<gene>
    <name evidence="1" type="ORF">A176_003539</name>
</gene>
<dbReference type="EMBL" id="CP012109">
    <property type="protein sequence ID" value="AKQ66627.1"/>
    <property type="molecule type" value="Genomic_DNA"/>
</dbReference>
<organism evidence="1 2">
    <name type="scientific">Pseudomyxococcus hansupus</name>
    <dbReference type="NCBI Taxonomy" id="1297742"/>
    <lineage>
        <taxon>Bacteria</taxon>
        <taxon>Pseudomonadati</taxon>
        <taxon>Myxococcota</taxon>
        <taxon>Myxococcia</taxon>
        <taxon>Myxococcales</taxon>
        <taxon>Cystobacterineae</taxon>
        <taxon>Myxococcaceae</taxon>
        <taxon>Pseudomyxococcus</taxon>
    </lineage>
</organism>
<keyword evidence="2" id="KW-1185">Reference proteome</keyword>
<dbReference type="Proteomes" id="UP000009026">
    <property type="component" value="Chromosome"/>
</dbReference>
<accession>A0A0H4XEQ2</accession>
<name>A0A0H4XEQ2_9BACT</name>
<evidence type="ECO:0000313" key="1">
    <source>
        <dbReference type="EMBL" id="AKQ66627.1"/>
    </source>
</evidence>
<dbReference type="eggNOG" id="COG3209">
    <property type="taxonomic scope" value="Bacteria"/>
</dbReference>
<proteinExistence type="predicted"/>